<reference evidence="1 2" key="1">
    <citation type="submission" date="2019-03" db="EMBL/GenBank/DDBJ databases">
        <title>First draft genome of Liparis tanakae, snailfish: a comprehensive survey of snailfish specific genes.</title>
        <authorList>
            <person name="Kim W."/>
            <person name="Song I."/>
            <person name="Jeong J.-H."/>
            <person name="Kim D."/>
            <person name="Kim S."/>
            <person name="Ryu S."/>
            <person name="Song J.Y."/>
            <person name="Lee S.K."/>
        </authorList>
    </citation>
    <scope>NUCLEOTIDE SEQUENCE [LARGE SCALE GENOMIC DNA]</scope>
    <source>
        <tissue evidence="1">Muscle</tissue>
    </source>
</reference>
<dbReference type="AlphaFoldDB" id="A0A4Z2HRM7"/>
<gene>
    <name evidence="1" type="ORF">EYF80_022107</name>
</gene>
<accession>A0A4Z2HRM7</accession>
<protein>
    <submittedName>
        <fullName evidence="1">Uncharacterized protein</fullName>
    </submittedName>
</protein>
<evidence type="ECO:0000313" key="2">
    <source>
        <dbReference type="Proteomes" id="UP000314294"/>
    </source>
</evidence>
<sequence length="115" mass="12391">MSETSLRARSVMDTIFWMDWSSSSEGGRPKSRVGVEAGGQKEFKLILGALTFLTAEAELAAEVNGFLTPASPPLAVGFRYAELEVEEADAHREPLELLRVAVVVLLAAAVVEDDV</sequence>
<dbReference type="Proteomes" id="UP000314294">
    <property type="component" value="Unassembled WGS sequence"/>
</dbReference>
<name>A0A4Z2HRM7_9TELE</name>
<comment type="caution">
    <text evidence="1">The sequence shown here is derived from an EMBL/GenBank/DDBJ whole genome shotgun (WGS) entry which is preliminary data.</text>
</comment>
<dbReference type="EMBL" id="SRLO01000200">
    <property type="protein sequence ID" value="TNN67643.1"/>
    <property type="molecule type" value="Genomic_DNA"/>
</dbReference>
<keyword evidence="2" id="KW-1185">Reference proteome</keyword>
<evidence type="ECO:0000313" key="1">
    <source>
        <dbReference type="EMBL" id="TNN67643.1"/>
    </source>
</evidence>
<organism evidence="1 2">
    <name type="scientific">Liparis tanakae</name>
    <name type="common">Tanaka's snailfish</name>
    <dbReference type="NCBI Taxonomy" id="230148"/>
    <lineage>
        <taxon>Eukaryota</taxon>
        <taxon>Metazoa</taxon>
        <taxon>Chordata</taxon>
        <taxon>Craniata</taxon>
        <taxon>Vertebrata</taxon>
        <taxon>Euteleostomi</taxon>
        <taxon>Actinopterygii</taxon>
        <taxon>Neopterygii</taxon>
        <taxon>Teleostei</taxon>
        <taxon>Neoteleostei</taxon>
        <taxon>Acanthomorphata</taxon>
        <taxon>Eupercaria</taxon>
        <taxon>Perciformes</taxon>
        <taxon>Cottioidei</taxon>
        <taxon>Cottales</taxon>
        <taxon>Liparidae</taxon>
        <taxon>Liparis</taxon>
    </lineage>
</organism>
<proteinExistence type="predicted"/>